<evidence type="ECO:0000256" key="3">
    <source>
        <dbReference type="ARBA" id="ARBA00023125"/>
    </source>
</evidence>
<dbReference type="GO" id="GO:0005634">
    <property type="term" value="C:nucleus"/>
    <property type="evidence" value="ECO:0007669"/>
    <property type="project" value="UniProtKB-SubCell"/>
</dbReference>
<dbReference type="SUPFAM" id="SSF47459">
    <property type="entry name" value="HLH, helix-loop-helix DNA-binding domain"/>
    <property type="match status" value="1"/>
</dbReference>
<proteinExistence type="predicted"/>
<evidence type="ECO:0000256" key="1">
    <source>
        <dbReference type="ARBA" id="ARBA00004123"/>
    </source>
</evidence>
<dbReference type="PROSITE" id="PS50888">
    <property type="entry name" value="BHLH"/>
    <property type="match status" value="1"/>
</dbReference>
<protein>
    <recommendedName>
        <fullName evidence="8">BHLH domain-containing protein</fullName>
    </recommendedName>
</protein>
<dbReference type="PANTHER" id="PTHR47001">
    <property type="entry name" value="TRANSCRIPTION FACTOR BHLH121"/>
    <property type="match status" value="1"/>
</dbReference>
<evidence type="ECO:0000256" key="6">
    <source>
        <dbReference type="SAM" id="Coils"/>
    </source>
</evidence>
<dbReference type="GO" id="GO:0006879">
    <property type="term" value="P:intracellular iron ion homeostasis"/>
    <property type="evidence" value="ECO:0007669"/>
    <property type="project" value="InterPro"/>
</dbReference>
<keyword evidence="5" id="KW-0539">Nucleus</keyword>
<dbReference type="SMART" id="SM00353">
    <property type="entry name" value="HLH"/>
    <property type="match status" value="1"/>
</dbReference>
<keyword evidence="6" id="KW-0175">Coiled coil</keyword>
<dbReference type="Gene3D" id="4.10.280.10">
    <property type="entry name" value="Helix-loop-helix DNA-binding domain"/>
    <property type="match status" value="1"/>
</dbReference>
<dbReference type="Proteomes" id="UP001374535">
    <property type="component" value="Chromosome 7"/>
</dbReference>
<accession>A0AAQ3N9B6</accession>
<feature type="compositionally biased region" description="Polar residues" evidence="7">
    <location>
        <begin position="330"/>
        <end position="341"/>
    </location>
</feature>
<dbReference type="GO" id="GO:0046983">
    <property type="term" value="F:protein dimerization activity"/>
    <property type="evidence" value="ECO:0007669"/>
    <property type="project" value="InterPro"/>
</dbReference>
<dbReference type="InterPro" id="IPR011598">
    <property type="entry name" value="bHLH_dom"/>
</dbReference>
<keyword evidence="4" id="KW-0804">Transcription</keyword>
<evidence type="ECO:0000256" key="2">
    <source>
        <dbReference type="ARBA" id="ARBA00023015"/>
    </source>
</evidence>
<feature type="compositionally biased region" description="Low complexity" evidence="7">
    <location>
        <begin position="342"/>
        <end position="357"/>
    </location>
</feature>
<evidence type="ECO:0000256" key="5">
    <source>
        <dbReference type="ARBA" id="ARBA00023242"/>
    </source>
</evidence>
<comment type="subcellular location">
    <subcellularLocation>
        <location evidence="1">Nucleus</location>
    </subcellularLocation>
</comment>
<dbReference type="CDD" id="cd11446">
    <property type="entry name" value="bHLH_AtILR3_like"/>
    <property type="match status" value="1"/>
</dbReference>
<name>A0AAQ3N9B6_VIGMU</name>
<evidence type="ECO:0000313" key="9">
    <source>
        <dbReference type="EMBL" id="WVZ04513.1"/>
    </source>
</evidence>
<dbReference type="PANTHER" id="PTHR47001:SF3">
    <property type="entry name" value="TRANSCRIPTION FACTOR BHLH121"/>
    <property type="match status" value="1"/>
</dbReference>
<evidence type="ECO:0000256" key="4">
    <source>
        <dbReference type="ARBA" id="ARBA00023163"/>
    </source>
</evidence>
<dbReference type="GO" id="GO:0003677">
    <property type="term" value="F:DNA binding"/>
    <property type="evidence" value="ECO:0007669"/>
    <property type="project" value="UniProtKB-KW"/>
</dbReference>
<keyword evidence="2" id="KW-0805">Transcription regulation</keyword>
<dbReference type="InterPro" id="IPR044579">
    <property type="entry name" value="bHLH11/121"/>
</dbReference>
<evidence type="ECO:0000259" key="8">
    <source>
        <dbReference type="PROSITE" id="PS50888"/>
    </source>
</evidence>
<evidence type="ECO:0000256" key="7">
    <source>
        <dbReference type="SAM" id="MobiDB-lite"/>
    </source>
</evidence>
<organism evidence="9 10">
    <name type="scientific">Vigna mungo</name>
    <name type="common">Black gram</name>
    <name type="synonym">Phaseolus mungo</name>
    <dbReference type="NCBI Taxonomy" id="3915"/>
    <lineage>
        <taxon>Eukaryota</taxon>
        <taxon>Viridiplantae</taxon>
        <taxon>Streptophyta</taxon>
        <taxon>Embryophyta</taxon>
        <taxon>Tracheophyta</taxon>
        <taxon>Spermatophyta</taxon>
        <taxon>Magnoliopsida</taxon>
        <taxon>eudicotyledons</taxon>
        <taxon>Gunneridae</taxon>
        <taxon>Pentapetalae</taxon>
        <taxon>rosids</taxon>
        <taxon>fabids</taxon>
        <taxon>Fabales</taxon>
        <taxon>Fabaceae</taxon>
        <taxon>Papilionoideae</taxon>
        <taxon>50 kb inversion clade</taxon>
        <taxon>NPAAA clade</taxon>
        <taxon>indigoferoid/millettioid clade</taxon>
        <taxon>Phaseoleae</taxon>
        <taxon>Vigna</taxon>
    </lineage>
</organism>
<dbReference type="InterPro" id="IPR057075">
    <property type="entry name" value="bHLH_IRO3"/>
</dbReference>
<evidence type="ECO:0000313" key="10">
    <source>
        <dbReference type="Proteomes" id="UP001374535"/>
    </source>
</evidence>
<keyword evidence="3" id="KW-0238">DNA-binding</keyword>
<feature type="compositionally biased region" description="Basic and acidic residues" evidence="7">
    <location>
        <begin position="275"/>
        <end position="286"/>
    </location>
</feature>
<feature type="compositionally biased region" description="Basic and acidic residues" evidence="7">
    <location>
        <begin position="189"/>
        <end position="210"/>
    </location>
</feature>
<feature type="region of interest" description="Disordered" evidence="7">
    <location>
        <begin position="248"/>
        <end position="363"/>
    </location>
</feature>
<dbReference type="AlphaFoldDB" id="A0AAQ3N9B6"/>
<feature type="coiled-coil region" evidence="6">
    <location>
        <begin position="5"/>
        <end position="105"/>
    </location>
</feature>
<reference evidence="9 10" key="1">
    <citation type="journal article" date="2023" name="Life. Sci Alliance">
        <title>Evolutionary insights into 3D genome organization and epigenetic landscape of Vigna mungo.</title>
        <authorList>
            <person name="Junaid A."/>
            <person name="Singh B."/>
            <person name="Bhatia S."/>
        </authorList>
    </citation>
    <scope>NUCLEOTIDE SEQUENCE [LARGE SCALE GENOMIC DNA]</scope>
    <source>
        <strain evidence="9">Urdbean</strain>
    </source>
</reference>
<keyword evidence="10" id="KW-1185">Reference proteome</keyword>
<dbReference type="GO" id="GO:0003700">
    <property type="term" value="F:DNA-binding transcription factor activity"/>
    <property type="evidence" value="ECO:0007669"/>
    <property type="project" value="InterPro"/>
</dbReference>
<feature type="region of interest" description="Disordered" evidence="7">
    <location>
        <begin position="176"/>
        <end position="217"/>
    </location>
</feature>
<gene>
    <name evidence="9" type="ORF">V8G54_025319</name>
</gene>
<dbReference type="Pfam" id="PF23177">
    <property type="entry name" value="bHLH_IRO3"/>
    <property type="match status" value="1"/>
</dbReference>
<dbReference type="InterPro" id="IPR036638">
    <property type="entry name" value="HLH_DNA-bd_sf"/>
</dbReference>
<feature type="domain" description="BHLH" evidence="8">
    <location>
        <begin position="6"/>
        <end position="56"/>
    </location>
</feature>
<dbReference type="EMBL" id="CP144694">
    <property type="protein sequence ID" value="WVZ04513.1"/>
    <property type="molecule type" value="Genomic_DNA"/>
</dbReference>
<sequence length="363" mass="40096">MDCSAARKTQKADREKLRRDRLNEQFVELGNVLDPDRPKNDKATILSDTIQLLKDLTSQVGKLKEEYATLNEESREEKNDLREEKASLKSDIDNLNNQYQQQLRTIFPWTAMDHSVVMAPPSYPFPMPVAVPPGSIPMQPFPYFTNQHPAVISNPHSTFVPYLAPNTIVEQQSTQYVSPPLHPGCRSNVSEKPESKSKSSRESKAQKNEDSNDVTTDLQDVIFDETRMAMHPENSGSEKKILVEVEHTTNGAGTPGGTEENQTDEGQVETGRSIAENRSDEFRTDLGDDTDGMSGEGSHGKAAGVDLRNYQLDLSSGQRKSGKLSRRESSCCSEGNTLGRCSSSHSAQDSSSSSAVASRKDNE</sequence>